<reference evidence="2 3" key="1">
    <citation type="submission" date="2017-02" db="EMBL/GenBank/DDBJ databases">
        <authorList>
            <person name="Peterson S.W."/>
        </authorList>
    </citation>
    <scope>NUCLEOTIDE SEQUENCE [LARGE SCALE GENOMIC DNA]</scope>
    <source>
        <strain evidence="2 3">DSM 22335</strain>
    </source>
</reference>
<dbReference type="GO" id="GO:0009236">
    <property type="term" value="P:cobalamin biosynthetic process"/>
    <property type="evidence" value="ECO:0007669"/>
    <property type="project" value="UniProtKB-UniRule"/>
</dbReference>
<dbReference type="InterPro" id="IPR050275">
    <property type="entry name" value="PGM_Phosphatase"/>
</dbReference>
<dbReference type="Proteomes" id="UP000190888">
    <property type="component" value="Unassembled WGS sequence"/>
</dbReference>
<dbReference type="SMART" id="SM00855">
    <property type="entry name" value="PGAM"/>
    <property type="match status" value="1"/>
</dbReference>
<dbReference type="Pfam" id="PF00300">
    <property type="entry name" value="His_Phos_1"/>
    <property type="match status" value="1"/>
</dbReference>
<dbReference type="EC" id="3.1.3.73" evidence="1"/>
<dbReference type="NCBIfam" id="TIGR03162">
    <property type="entry name" value="ribazole_cobC"/>
    <property type="match status" value="1"/>
</dbReference>
<evidence type="ECO:0000313" key="3">
    <source>
        <dbReference type="Proteomes" id="UP000190888"/>
    </source>
</evidence>
<accession>A0A1T4JV91</accession>
<dbReference type="GO" id="GO:0005737">
    <property type="term" value="C:cytoplasm"/>
    <property type="evidence" value="ECO:0007669"/>
    <property type="project" value="TreeGrafter"/>
</dbReference>
<dbReference type="OrthoDB" id="9782128at2"/>
<dbReference type="SUPFAM" id="SSF53254">
    <property type="entry name" value="Phosphoglycerate mutase-like"/>
    <property type="match status" value="1"/>
</dbReference>
<evidence type="ECO:0000313" key="2">
    <source>
        <dbReference type="EMBL" id="SJZ34071.1"/>
    </source>
</evidence>
<sequence length="207" mass="23202">MQTEIYLIRHTTPDIAKGICYGQTDLDVVQSFPEEVELTRPHLPANIRTVYSSPLQRCSKLASALFPAHEIQFNDALKELDCGTWEMQAWDEISKAEMDPWLKDFVNVTVPGGESYTIMHERVLRCFSEIMQQPSPAVIVAHGGVLRSILAHVTSTPLKESFDVFSLHYGCVVKISGEPGNLSHELLYNYSAAGKEWHRPTVNSSQA</sequence>
<dbReference type="InterPro" id="IPR017578">
    <property type="entry name" value="Ribazole_CobC"/>
</dbReference>
<dbReference type="GO" id="GO:0043755">
    <property type="term" value="F:alpha-ribazole phosphatase activity"/>
    <property type="evidence" value="ECO:0007669"/>
    <property type="project" value="UniProtKB-UniRule"/>
</dbReference>
<gene>
    <name evidence="2" type="ORF">SAMN04488132_101221</name>
</gene>
<dbReference type="RefSeq" id="WP_139366935.1">
    <property type="nucleotide sequence ID" value="NZ_FUWH01000001.1"/>
</dbReference>
<dbReference type="PANTHER" id="PTHR48100">
    <property type="entry name" value="BROAD-SPECIFICITY PHOSPHATASE YOR283W-RELATED"/>
    <property type="match status" value="1"/>
</dbReference>
<dbReference type="InterPro" id="IPR029033">
    <property type="entry name" value="His_PPase_superfam"/>
</dbReference>
<dbReference type="EMBL" id="FUWH01000001">
    <property type="protein sequence ID" value="SJZ34071.1"/>
    <property type="molecule type" value="Genomic_DNA"/>
</dbReference>
<proteinExistence type="predicted"/>
<dbReference type="AlphaFoldDB" id="A0A1T4JV91"/>
<keyword evidence="3" id="KW-1185">Reference proteome</keyword>
<name>A0A1T4JV91_9BACT</name>
<protein>
    <recommendedName>
        <fullName evidence="1">Alpha-ribazole phosphatase</fullName>
        <ecNumber evidence="1">3.1.3.73</ecNumber>
    </recommendedName>
</protein>
<dbReference type="Gene3D" id="3.40.50.1240">
    <property type="entry name" value="Phosphoglycerate mutase-like"/>
    <property type="match status" value="1"/>
</dbReference>
<evidence type="ECO:0000256" key="1">
    <source>
        <dbReference type="NCBIfam" id="TIGR03162"/>
    </source>
</evidence>
<dbReference type="STRING" id="413434.SAMN04488132_101221"/>
<dbReference type="InterPro" id="IPR013078">
    <property type="entry name" value="His_Pase_superF_clade-1"/>
</dbReference>
<dbReference type="PANTHER" id="PTHR48100:SF1">
    <property type="entry name" value="HISTIDINE PHOSPHATASE FAMILY PROTEIN-RELATED"/>
    <property type="match status" value="1"/>
</dbReference>
<organism evidence="2 3">
    <name type="scientific">Sediminibacterium ginsengisoli</name>
    <dbReference type="NCBI Taxonomy" id="413434"/>
    <lineage>
        <taxon>Bacteria</taxon>
        <taxon>Pseudomonadati</taxon>
        <taxon>Bacteroidota</taxon>
        <taxon>Chitinophagia</taxon>
        <taxon>Chitinophagales</taxon>
        <taxon>Chitinophagaceae</taxon>
        <taxon>Sediminibacterium</taxon>
    </lineage>
</organism>
<dbReference type="CDD" id="cd07067">
    <property type="entry name" value="HP_PGM_like"/>
    <property type="match status" value="1"/>
</dbReference>